<dbReference type="InterPro" id="IPR046349">
    <property type="entry name" value="C1-like_sf"/>
</dbReference>
<feature type="domain" description="DC1" evidence="2">
    <location>
        <begin position="57"/>
        <end position="99"/>
    </location>
</feature>
<protein>
    <recommendedName>
        <fullName evidence="2">DC1 domain-containing protein</fullName>
    </recommendedName>
</protein>
<proteinExistence type="predicted"/>
<reference evidence="3" key="1">
    <citation type="submission" date="2018-11" db="EMBL/GenBank/DDBJ databases">
        <authorList>
            <consortium name="Genoscope - CEA"/>
            <person name="William W."/>
        </authorList>
    </citation>
    <scope>NUCLEOTIDE SEQUENCE</scope>
</reference>
<name>A0A3P6AM28_BRAOL</name>
<gene>
    <name evidence="3" type="ORF">BOLC3T16372H</name>
</gene>
<organism evidence="3">
    <name type="scientific">Brassica oleracea</name>
    <name type="common">Wild cabbage</name>
    <dbReference type="NCBI Taxonomy" id="3712"/>
    <lineage>
        <taxon>Eukaryota</taxon>
        <taxon>Viridiplantae</taxon>
        <taxon>Streptophyta</taxon>
        <taxon>Embryophyta</taxon>
        <taxon>Tracheophyta</taxon>
        <taxon>Spermatophyta</taxon>
        <taxon>Magnoliopsida</taxon>
        <taxon>eudicotyledons</taxon>
        <taxon>Gunneridae</taxon>
        <taxon>Pentapetalae</taxon>
        <taxon>rosids</taxon>
        <taxon>malvids</taxon>
        <taxon>Brassicales</taxon>
        <taxon>Brassicaceae</taxon>
        <taxon>Brassiceae</taxon>
        <taxon>Brassica</taxon>
    </lineage>
</organism>
<evidence type="ECO:0000256" key="1">
    <source>
        <dbReference type="ARBA" id="ARBA00022737"/>
    </source>
</evidence>
<sequence>MPRLTSIHLGFFSNKITFTCNICGIKGYKDMIPYICFACNFIVHRKCIGLPQIININRHDHRISFTHHLGRRGTKCGVCRRYVSQYYGAYFCSVCPDYTQFTHGVHVIIMYGMVSNWKGYLKRAKILLLLRWWDIT</sequence>
<dbReference type="Pfam" id="PF03107">
    <property type="entry name" value="C1_2"/>
    <property type="match status" value="2"/>
</dbReference>
<dbReference type="PANTHER" id="PTHR32410">
    <property type="entry name" value="CYSTEINE/HISTIDINE-RICH C1 DOMAIN FAMILY PROTEIN"/>
    <property type="match status" value="1"/>
</dbReference>
<dbReference type="PANTHER" id="PTHR32410:SF159">
    <property type="entry name" value="CYSTEINE_HISTIDINE-RICH C1 DOMAIN FAMILY PROTEIN"/>
    <property type="match status" value="1"/>
</dbReference>
<evidence type="ECO:0000259" key="2">
    <source>
        <dbReference type="Pfam" id="PF03107"/>
    </source>
</evidence>
<keyword evidence="1" id="KW-0677">Repeat</keyword>
<dbReference type="InterPro" id="IPR053192">
    <property type="entry name" value="Vacuole_Formation_Reg"/>
</dbReference>
<dbReference type="EMBL" id="LR031872">
    <property type="protein sequence ID" value="VDC92507.1"/>
    <property type="molecule type" value="Genomic_DNA"/>
</dbReference>
<dbReference type="SUPFAM" id="SSF57889">
    <property type="entry name" value="Cysteine-rich domain"/>
    <property type="match status" value="1"/>
</dbReference>
<dbReference type="AlphaFoldDB" id="A0A3P6AM28"/>
<accession>A0A3P6AM28</accession>
<feature type="domain" description="DC1" evidence="2">
    <location>
        <begin position="11"/>
        <end position="48"/>
    </location>
</feature>
<evidence type="ECO:0000313" key="3">
    <source>
        <dbReference type="EMBL" id="VDC92507.1"/>
    </source>
</evidence>
<dbReference type="InterPro" id="IPR004146">
    <property type="entry name" value="DC1"/>
</dbReference>